<proteinExistence type="predicted"/>
<feature type="domain" description="Gnk2-homologous" evidence="3">
    <location>
        <begin position="33"/>
        <end position="142"/>
    </location>
</feature>
<name>A0ABD1N7V0_9FABA</name>
<evidence type="ECO:0000259" key="3">
    <source>
        <dbReference type="PROSITE" id="PS51473"/>
    </source>
</evidence>
<evidence type="ECO:0000256" key="1">
    <source>
        <dbReference type="ARBA" id="ARBA00022729"/>
    </source>
</evidence>
<dbReference type="Gene3D" id="3.30.430.20">
    <property type="entry name" value="Gnk2 domain, C-X8-C-X2-C motif"/>
    <property type="match status" value="1"/>
</dbReference>
<accession>A0ABD1N7V0</accession>
<keyword evidence="2" id="KW-0677">Repeat</keyword>
<comment type="caution">
    <text evidence="4">The sequence shown here is derived from an EMBL/GenBank/DDBJ whole genome shotgun (WGS) entry which is preliminary data.</text>
</comment>
<organism evidence="4 5">
    <name type="scientific">Flemingia macrophylla</name>
    <dbReference type="NCBI Taxonomy" id="520843"/>
    <lineage>
        <taxon>Eukaryota</taxon>
        <taxon>Viridiplantae</taxon>
        <taxon>Streptophyta</taxon>
        <taxon>Embryophyta</taxon>
        <taxon>Tracheophyta</taxon>
        <taxon>Spermatophyta</taxon>
        <taxon>Magnoliopsida</taxon>
        <taxon>eudicotyledons</taxon>
        <taxon>Gunneridae</taxon>
        <taxon>Pentapetalae</taxon>
        <taxon>rosids</taxon>
        <taxon>fabids</taxon>
        <taxon>Fabales</taxon>
        <taxon>Fabaceae</taxon>
        <taxon>Papilionoideae</taxon>
        <taxon>50 kb inversion clade</taxon>
        <taxon>NPAAA clade</taxon>
        <taxon>indigoferoid/millettioid clade</taxon>
        <taxon>Phaseoleae</taxon>
        <taxon>Flemingia</taxon>
    </lineage>
</organism>
<evidence type="ECO:0000313" key="4">
    <source>
        <dbReference type="EMBL" id="KAL2344187.1"/>
    </source>
</evidence>
<evidence type="ECO:0000256" key="2">
    <source>
        <dbReference type="ARBA" id="ARBA00022737"/>
    </source>
</evidence>
<evidence type="ECO:0000313" key="5">
    <source>
        <dbReference type="Proteomes" id="UP001603857"/>
    </source>
</evidence>
<dbReference type="InterPro" id="IPR038408">
    <property type="entry name" value="GNK2_sf"/>
</dbReference>
<keyword evidence="1" id="KW-0732">Signal</keyword>
<reference evidence="4 5" key="1">
    <citation type="submission" date="2024-08" db="EMBL/GenBank/DDBJ databases">
        <title>Insights into the chromosomal genome structure of Flemingia macrophylla.</title>
        <authorList>
            <person name="Ding Y."/>
            <person name="Zhao Y."/>
            <person name="Bi W."/>
            <person name="Wu M."/>
            <person name="Zhao G."/>
            <person name="Gong Y."/>
            <person name="Li W."/>
            <person name="Zhang P."/>
        </authorList>
    </citation>
    <scope>NUCLEOTIDE SEQUENCE [LARGE SCALE GENOMIC DNA]</scope>
    <source>
        <strain evidence="4">DYQJB</strain>
        <tissue evidence="4">Leaf</tissue>
    </source>
</reference>
<sequence length="187" mass="20917">MYLTFSFSTLPPSSFLNVSFLCLSLSPRHRLSSLCTQCVKNATTKLSSNPRCSHSKRGIITTVPAFYDSNITNVSTDETAFHHLLSATMNETVVECAQYLSCGDCAMCLSIATKKLPECCEGKQRGRFVLPSCDVRLRRFVSLGHTQVKNFRYVVPDFEEIMLSLVNESVRIIVRVPHKADEGQNEV</sequence>
<dbReference type="CDD" id="cd23509">
    <property type="entry name" value="Gnk2-like"/>
    <property type="match status" value="1"/>
</dbReference>
<keyword evidence="5" id="KW-1185">Reference proteome</keyword>
<protein>
    <recommendedName>
        <fullName evidence="3">Gnk2-homologous domain-containing protein</fullName>
    </recommendedName>
</protein>
<dbReference type="EMBL" id="JBGMDY010000002">
    <property type="protein sequence ID" value="KAL2344187.1"/>
    <property type="molecule type" value="Genomic_DNA"/>
</dbReference>
<dbReference type="PROSITE" id="PS51473">
    <property type="entry name" value="GNK2"/>
    <property type="match status" value="1"/>
</dbReference>
<gene>
    <name evidence="4" type="ORF">Fmac_005472</name>
</gene>
<dbReference type="AlphaFoldDB" id="A0ABD1N7V0"/>
<dbReference type="Proteomes" id="UP001603857">
    <property type="component" value="Unassembled WGS sequence"/>
</dbReference>
<dbReference type="InterPro" id="IPR002902">
    <property type="entry name" value="GNK2"/>
</dbReference>